<dbReference type="InterPro" id="IPR009798">
    <property type="entry name" value="Wun1-like"/>
</dbReference>
<sequence>MHNPKTQPNSKLPPIHLTSKKMADFDTKSSEMVIKSFYKALSDGDMSTVERFLASDLEWWFHGPPQCQHMMRLLTGESSQATFRFEPRSVDAVVGGCVIAEGWEGAKAYWVHVWTLRDGLITQFREYFNTWLTVRDLKPPEEWEIRQQIQTVWQSQPRDLARRSLPSLLLAI</sequence>
<evidence type="ECO:0008006" key="3">
    <source>
        <dbReference type="Google" id="ProtNLM"/>
    </source>
</evidence>
<comment type="caution">
    <text evidence="1">The sequence shown here is derived from an EMBL/GenBank/DDBJ whole genome shotgun (WGS) entry which is preliminary data.</text>
</comment>
<dbReference type="OrthoDB" id="1922476at2759"/>
<name>A0A5C7HQ81_9ROSI</name>
<dbReference type="InterPro" id="IPR032710">
    <property type="entry name" value="NTF2-like_dom_sf"/>
</dbReference>
<dbReference type="Gene3D" id="3.10.450.50">
    <property type="match status" value="1"/>
</dbReference>
<organism evidence="1 2">
    <name type="scientific">Acer yangbiense</name>
    <dbReference type="NCBI Taxonomy" id="1000413"/>
    <lineage>
        <taxon>Eukaryota</taxon>
        <taxon>Viridiplantae</taxon>
        <taxon>Streptophyta</taxon>
        <taxon>Embryophyta</taxon>
        <taxon>Tracheophyta</taxon>
        <taxon>Spermatophyta</taxon>
        <taxon>Magnoliopsida</taxon>
        <taxon>eudicotyledons</taxon>
        <taxon>Gunneridae</taxon>
        <taxon>Pentapetalae</taxon>
        <taxon>rosids</taxon>
        <taxon>malvids</taxon>
        <taxon>Sapindales</taxon>
        <taxon>Sapindaceae</taxon>
        <taxon>Hippocastanoideae</taxon>
        <taxon>Acereae</taxon>
        <taxon>Acer</taxon>
    </lineage>
</organism>
<dbReference type="SUPFAM" id="SSF54427">
    <property type="entry name" value="NTF2-like"/>
    <property type="match status" value="1"/>
</dbReference>
<keyword evidence="2" id="KW-1185">Reference proteome</keyword>
<proteinExistence type="predicted"/>
<dbReference type="PANTHER" id="PTHR33703">
    <property type="entry name" value="OS07G0691300 PROTEIN"/>
    <property type="match status" value="1"/>
</dbReference>
<dbReference type="AlphaFoldDB" id="A0A5C7HQ81"/>
<dbReference type="Proteomes" id="UP000323000">
    <property type="component" value="Chromosome 7"/>
</dbReference>
<dbReference type="PANTHER" id="PTHR33703:SF16">
    <property type="entry name" value="OS05G0342100 PROTEIN"/>
    <property type="match status" value="1"/>
</dbReference>
<gene>
    <name evidence="1" type="ORF">EZV62_016747</name>
</gene>
<reference evidence="2" key="1">
    <citation type="journal article" date="2019" name="Gigascience">
        <title>De novo genome assembly of the endangered Acer yangbiense, a plant species with extremely small populations endemic to Yunnan Province, China.</title>
        <authorList>
            <person name="Yang J."/>
            <person name="Wariss H.M."/>
            <person name="Tao L."/>
            <person name="Zhang R."/>
            <person name="Yun Q."/>
            <person name="Hollingsworth P."/>
            <person name="Dao Z."/>
            <person name="Luo G."/>
            <person name="Guo H."/>
            <person name="Ma Y."/>
            <person name="Sun W."/>
        </authorList>
    </citation>
    <scope>NUCLEOTIDE SEQUENCE [LARGE SCALE GENOMIC DNA]</scope>
    <source>
        <strain evidence="2">cv. Malutang</strain>
    </source>
</reference>
<dbReference type="EMBL" id="VAHF01000007">
    <property type="protein sequence ID" value="TXG58918.1"/>
    <property type="molecule type" value="Genomic_DNA"/>
</dbReference>
<evidence type="ECO:0000313" key="1">
    <source>
        <dbReference type="EMBL" id="TXG58918.1"/>
    </source>
</evidence>
<evidence type="ECO:0000313" key="2">
    <source>
        <dbReference type="Proteomes" id="UP000323000"/>
    </source>
</evidence>
<protein>
    <recommendedName>
        <fullName evidence="3">SnoaL-like domain-containing protein</fullName>
    </recommendedName>
</protein>
<accession>A0A5C7HQ81</accession>
<dbReference type="Pfam" id="PF07107">
    <property type="entry name" value="WI12"/>
    <property type="match status" value="1"/>
</dbReference>